<dbReference type="AlphaFoldDB" id="A0A0C9WT19"/>
<feature type="transmembrane region" description="Helical" evidence="2">
    <location>
        <begin position="169"/>
        <end position="188"/>
    </location>
</feature>
<gene>
    <name evidence="3" type="ORF">K443DRAFT_11715</name>
</gene>
<feature type="region of interest" description="Disordered" evidence="1">
    <location>
        <begin position="1"/>
        <end position="27"/>
    </location>
</feature>
<evidence type="ECO:0000256" key="1">
    <source>
        <dbReference type="SAM" id="MobiDB-lite"/>
    </source>
</evidence>
<feature type="region of interest" description="Disordered" evidence="1">
    <location>
        <begin position="62"/>
        <end position="96"/>
    </location>
</feature>
<reference evidence="3 4" key="1">
    <citation type="submission" date="2014-04" db="EMBL/GenBank/DDBJ databases">
        <authorList>
            <consortium name="DOE Joint Genome Institute"/>
            <person name="Kuo A."/>
            <person name="Kohler A."/>
            <person name="Nagy L.G."/>
            <person name="Floudas D."/>
            <person name="Copeland A."/>
            <person name="Barry K.W."/>
            <person name="Cichocki N."/>
            <person name="Veneault-Fourrey C."/>
            <person name="LaButti K."/>
            <person name="Lindquist E.A."/>
            <person name="Lipzen A."/>
            <person name="Lundell T."/>
            <person name="Morin E."/>
            <person name="Murat C."/>
            <person name="Sun H."/>
            <person name="Tunlid A."/>
            <person name="Henrissat B."/>
            <person name="Grigoriev I.V."/>
            <person name="Hibbett D.S."/>
            <person name="Martin F."/>
            <person name="Nordberg H.P."/>
            <person name="Cantor M.N."/>
            <person name="Hua S.X."/>
        </authorList>
    </citation>
    <scope>NUCLEOTIDE SEQUENCE [LARGE SCALE GENOMIC DNA]</scope>
    <source>
        <strain evidence="3 4">LaAM-08-1</strain>
    </source>
</reference>
<evidence type="ECO:0000313" key="3">
    <source>
        <dbReference type="EMBL" id="KIJ94975.1"/>
    </source>
</evidence>
<evidence type="ECO:0000313" key="4">
    <source>
        <dbReference type="Proteomes" id="UP000054477"/>
    </source>
</evidence>
<sequence>MVPHARKQQAPDPSDHSLNIPIPNEHHKPHLAAKSSVNLVTGFNDDAAHERPVQRLRCQLDAAPALRPSTPQKSGRPMTSLTHKTVRPSTPQTQKSTMHARLTMPARLTTPVVQLDEGTIPDAGDDDWVDGMMLKPTMKMWKAWSAEMGLMMVRWWMGIGRDMRRWRVFRSIIIIISGSLLVVLLRLLRT</sequence>
<keyword evidence="2" id="KW-1133">Transmembrane helix</keyword>
<keyword evidence="4" id="KW-1185">Reference proteome</keyword>
<reference evidence="4" key="2">
    <citation type="submission" date="2015-01" db="EMBL/GenBank/DDBJ databases">
        <title>Evolutionary Origins and Diversification of the Mycorrhizal Mutualists.</title>
        <authorList>
            <consortium name="DOE Joint Genome Institute"/>
            <consortium name="Mycorrhizal Genomics Consortium"/>
            <person name="Kohler A."/>
            <person name="Kuo A."/>
            <person name="Nagy L.G."/>
            <person name="Floudas D."/>
            <person name="Copeland A."/>
            <person name="Barry K.W."/>
            <person name="Cichocki N."/>
            <person name="Veneault-Fourrey C."/>
            <person name="LaButti K."/>
            <person name="Lindquist E.A."/>
            <person name="Lipzen A."/>
            <person name="Lundell T."/>
            <person name="Morin E."/>
            <person name="Murat C."/>
            <person name="Riley R."/>
            <person name="Ohm R."/>
            <person name="Sun H."/>
            <person name="Tunlid A."/>
            <person name="Henrissat B."/>
            <person name="Grigoriev I.V."/>
            <person name="Hibbett D.S."/>
            <person name="Martin F."/>
        </authorList>
    </citation>
    <scope>NUCLEOTIDE SEQUENCE [LARGE SCALE GENOMIC DNA]</scope>
    <source>
        <strain evidence="4">LaAM-08-1</strain>
    </source>
</reference>
<dbReference type="Proteomes" id="UP000054477">
    <property type="component" value="Unassembled WGS sequence"/>
</dbReference>
<dbReference type="EMBL" id="KN838772">
    <property type="protein sequence ID" value="KIJ94975.1"/>
    <property type="molecule type" value="Genomic_DNA"/>
</dbReference>
<evidence type="ECO:0000256" key="2">
    <source>
        <dbReference type="SAM" id="Phobius"/>
    </source>
</evidence>
<proteinExistence type="predicted"/>
<keyword evidence="2" id="KW-0472">Membrane</keyword>
<accession>A0A0C9WT19</accession>
<name>A0A0C9WT19_9AGAR</name>
<dbReference type="HOGENOM" id="CLU_1428221_0_0_1"/>
<feature type="compositionally biased region" description="Polar residues" evidence="1">
    <location>
        <begin position="69"/>
        <end position="96"/>
    </location>
</feature>
<keyword evidence="2" id="KW-0812">Transmembrane</keyword>
<protein>
    <submittedName>
        <fullName evidence="3">Uncharacterized protein</fullName>
    </submittedName>
</protein>
<organism evidence="3 4">
    <name type="scientific">Laccaria amethystina LaAM-08-1</name>
    <dbReference type="NCBI Taxonomy" id="1095629"/>
    <lineage>
        <taxon>Eukaryota</taxon>
        <taxon>Fungi</taxon>
        <taxon>Dikarya</taxon>
        <taxon>Basidiomycota</taxon>
        <taxon>Agaricomycotina</taxon>
        <taxon>Agaricomycetes</taxon>
        <taxon>Agaricomycetidae</taxon>
        <taxon>Agaricales</taxon>
        <taxon>Agaricineae</taxon>
        <taxon>Hydnangiaceae</taxon>
        <taxon>Laccaria</taxon>
    </lineage>
</organism>